<feature type="domain" description="Reverse transcriptase Ty1/copia-type" evidence="1">
    <location>
        <begin position="11"/>
        <end position="101"/>
    </location>
</feature>
<evidence type="ECO:0000313" key="3">
    <source>
        <dbReference type="Proteomes" id="UP001159364"/>
    </source>
</evidence>
<evidence type="ECO:0000313" key="2">
    <source>
        <dbReference type="EMBL" id="KAJ8775163.1"/>
    </source>
</evidence>
<protein>
    <recommendedName>
        <fullName evidence="1">Reverse transcriptase Ty1/copia-type domain-containing protein</fullName>
    </recommendedName>
</protein>
<sequence>MAAELDALHRNHTWELVDLPSGKSAIGCKWVFKIKRKADGSVERYKARLVAKGYTQREGVDFLDTFSPVAKMTTVRLLLALAAVKGWHLHQLDINNVVFNDQTLTDNWLTSRKCREIN</sequence>
<dbReference type="InterPro" id="IPR013103">
    <property type="entry name" value="RVT_2"/>
</dbReference>
<name>A0AAV8UA35_9ROSI</name>
<dbReference type="EMBL" id="JAIWQS010000001">
    <property type="protein sequence ID" value="KAJ8775163.1"/>
    <property type="molecule type" value="Genomic_DNA"/>
</dbReference>
<accession>A0AAV8UA35</accession>
<reference evidence="2 3" key="1">
    <citation type="submission" date="2021-09" db="EMBL/GenBank/DDBJ databases">
        <title>Genomic insights and catalytic innovation underlie evolution of tropane alkaloids biosynthesis.</title>
        <authorList>
            <person name="Wang Y.-J."/>
            <person name="Tian T."/>
            <person name="Huang J.-P."/>
            <person name="Huang S.-X."/>
        </authorList>
    </citation>
    <scope>NUCLEOTIDE SEQUENCE [LARGE SCALE GENOMIC DNA]</scope>
    <source>
        <strain evidence="2">KIB-2018</strain>
        <tissue evidence="2">Leaf</tissue>
    </source>
</reference>
<dbReference type="AlphaFoldDB" id="A0AAV8UA35"/>
<dbReference type="Pfam" id="PF07727">
    <property type="entry name" value="RVT_2"/>
    <property type="match status" value="1"/>
</dbReference>
<proteinExistence type="predicted"/>
<comment type="caution">
    <text evidence="2">The sequence shown here is derived from an EMBL/GenBank/DDBJ whole genome shotgun (WGS) entry which is preliminary data.</text>
</comment>
<dbReference type="Proteomes" id="UP001159364">
    <property type="component" value="Linkage Group LG01"/>
</dbReference>
<gene>
    <name evidence="2" type="ORF">K2173_020167</name>
</gene>
<evidence type="ECO:0000259" key="1">
    <source>
        <dbReference type="Pfam" id="PF07727"/>
    </source>
</evidence>
<keyword evidence="3" id="KW-1185">Reference proteome</keyword>
<organism evidence="2 3">
    <name type="scientific">Erythroxylum novogranatense</name>
    <dbReference type="NCBI Taxonomy" id="1862640"/>
    <lineage>
        <taxon>Eukaryota</taxon>
        <taxon>Viridiplantae</taxon>
        <taxon>Streptophyta</taxon>
        <taxon>Embryophyta</taxon>
        <taxon>Tracheophyta</taxon>
        <taxon>Spermatophyta</taxon>
        <taxon>Magnoliopsida</taxon>
        <taxon>eudicotyledons</taxon>
        <taxon>Gunneridae</taxon>
        <taxon>Pentapetalae</taxon>
        <taxon>rosids</taxon>
        <taxon>fabids</taxon>
        <taxon>Malpighiales</taxon>
        <taxon>Erythroxylaceae</taxon>
        <taxon>Erythroxylum</taxon>
    </lineage>
</organism>